<dbReference type="InterPro" id="IPR000571">
    <property type="entry name" value="Znf_CCCH"/>
</dbReference>
<dbReference type="EMBL" id="HBNS01014529">
    <property type="protein sequence ID" value="CAE4601078.1"/>
    <property type="molecule type" value="Transcribed_RNA"/>
</dbReference>
<protein>
    <recommendedName>
        <fullName evidence="3">C3H1-type domain-containing protein</fullName>
    </recommendedName>
</protein>
<feature type="zinc finger region" description="C3H1-type" evidence="1">
    <location>
        <begin position="485"/>
        <end position="508"/>
    </location>
</feature>
<dbReference type="Gene3D" id="4.10.1000.10">
    <property type="entry name" value="Zinc finger, CCCH-type"/>
    <property type="match status" value="1"/>
</dbReference>
<dbReference type="EMBL" id="HBNS01014528">
    <property type="protein sequence ID" value="CAE4601075.1"/>
    <property type="molecule type" value="Transcribed_RNA"/>
</dbReference>
<accession>A0A6V2DWP6</accession>
<evidence type="ECO:0000313" key="8">
    <source>
        <dbReference type="EMBL" id="CAE4601079.1"/>
    </source>
</evidence>
<dbReference type="PROSITE" id="PS50103">
    <property type="entry name" value="ZF_C3H1"/>
    <property type="match status" value="2"/>
</dbReference>
<name>A0A6V2DWP6_9STRA</name>
<evidence type="ECO:0000313" key="6">
    <source>
        <dbReference type="EMBL" id="CAE4601075.1"/>
    </source>
</evidence>
<gene>
    <name evidence="4" type="ORF">DBRI00130_LOCUS11693</name>
    <name evidence="5" type="ORF">DBRI00130_LOCUS11694</name>
    <name evidence="6" type="ORF">DBRI00130_LOCUS11696</name>
    <name evidence="7" type="ORF">DBRI00130_LOCUS11697</name>
    <name evidence="8" type="ORF">DBRI00130_LOCUS11698</name>
</gene>
<keyword evidence="1" id="KW-0863">Zinc-finger</keyword>
<dbReference type="EMBL" id="HBNS01014525">
    <property type="protein sequence ID" value="CAE4601069.1"/>
    <property type="molecule type" value="Transcribed_RNA"/>
</dbReference>
<feature type="domain" description="C3H1-type" evidence="3">
    <location>
        <begin position="456"/>
        <end position="482"/>
    </location>
</feature>
<keyword evidence="1" id="KW-0862">Zinc</keyword>
<dbReference type="InterPro" id="IPR002625">
    <property type="entry name" value="Smr_dom"/>
</dbReference>
<dbReference type="EMBL" id="HBNS01014530">
    <property type="protein sequence ID" value="CAE4601079.1"/>
    <property type="molecule type" value="Transcribed_RNA"/>
</dbReference>
<evidence type="ECO:0000259" key="3">
    <source>
        <dbReference type="PROSITE" id="PS50103"/>
    </source>
</evidence>
<dbReference type="InterPro" id="IPR036063">
    <property type="entry name" value="Smr_dom_sf"/>
</dbReference>
<reference evidence="6" key="1">
    <citation type="submission" date="2021-01" db="EMBL/GenBank/DDBJ databases">
        <authorList>
            <person name="Corre E."/>
            <person name="Pelletier E."/>
            <person name="Niang G."/>
            <person name="Scheremetjew M."/>
            <person name="Finn R."/>
            <person name="Kale V."/>
            <person name="Holt S."/>
            <person name="Cochrane G."/>
            <person name="Meng A."/>
            <person name="Brown T."/>
            <person name="Cohen L."/>
        </authorList>
    </citation>
    <scope>NUCLEOTIDE SEQUENCE</scope>
    <source>
        <strain evidence="6">GSO104</strain>
    </source>
</reference>
<proteinExistence type="predicted"/>
<organism evidence="6">
    <name type="scientific">Ditylum brightwellii</name>
    <dbReference type="NCBI Taxonomy" id="49249"/>
    <lineage>
        <taxon>Eukaryota</taxon>
        <taxon>Sar</taxon>
        <taxon>Stramenopiles</taxon>
        <taxon>Ochrophyta</taxon>
        <taxon>Bacillariophyta</taxon>
        <taxon>Mediophyceae</taxon>
        <taxon>Lithodesmiophycidae</taxon>
        <taxon>Lithodesmiales</taxon>
        <taxon>Lithodesmiaceae</taxon>
        <taxon>Ditylum</taxon>
    </lineage>
</organism>
<evidence type="ECO:0000256" key="2">
    <source>
        <dbReference type="SAM" id="MobiDB-lite"/>
    </source>
</evidence>
<feature type="domain" description="C3H1-type" evidence="3">
    <location>
        <begin position="485"/>
        <end position="508"/>
    </location>
</feature>
<keyword evidence="1" id="KW-0479">Metal-binding</keyword>
<sequence>MASTTIGRSEAIPISNKTGSASLDFTTSPAVESAVDAFATRVLQTRSPPEACVDGSLGPYVASIIRCSFSEASGIKNGIHDFDLENDVPEFESLMELLEEHCCMDPETAISALRNIAISVRTGIVDWHDDSETTYAGSFNLSYSFTSPMTIGSGNITGRRGRPFRSISLGNEHDYDPDMINNMLGQMLQESALNNSVKSDNHFELNGFKNHSPSSGGSSEPDLSFVLDEDIPFGASNDYVSANHSTLQSNEHEMLAGEKSYSYFPADDDYSESNSSPSRAECGTRNTSIFTPLKPDSLIPGDLLGVLDDPSTPAPRTDENTAEQKSDSSSDTGSSEVSSKNSRLGKGKKKSKEAANDLAAALFHTSRPRSNSNISDKSPKLKPMSGPPPGMLSLSQSPTRGVMNLGGSNLFQQQLNSTAQILLSMNPELGEEAASEAAMVSNADVNIAQYVIDGAMSAPPICRHMLNNACYRSDCQFSHDVEGHTCLFWLRGRCGKGEDTCRFMHGFSEKLLEGIKSEFLPNYHRSEEKEAVPFLIPPPASQSTKIQTTNLVQHNMRLSQSPSGRGQSLFPALSGVNNAKSGAGAGTYRPYCSLTSQENAYPTPGSHSVPDTAANGRMEVDKKKPVGSFASIASKGYSKNASFPGSMQGNGTVNSAAAPVVRPGANNFPKTEARVKFAKIPQELWNPCYNRDSGVFQIANPMERYNEVAMSQKRKDVIDLHFQSTKTFPVVLSQVLPEKLRSNREVWVVTGSGHHVNKNSHQRIGGVLENAVLSWLDAKKYTYVRGRDKNGHGGAVLVKR</sequence>
<feature type="zinc finger region" description="C3H1-type" evidence="1">
    <location>
        <begin position="456"/>
        <end position="482"/>
    </location>
</feature>
<dbReference type="EMBL" id="HBNS01014526">
    <property type="protein sequence ID" value="CAE4601071.1"/>
    <property type="molecule type" value="Transcribed_RNA"/>
</dbReference>
<feature type="region of interest" description="Disordered" evidence="2">
    <location>
        <begin position="266"/>
        <end position="397"/>
    </location>
</feature>
<dbReference type="AlphaFoldDB" id="A0A6V2DWP6"/>
<evidence type="ECO:0000313" key="7">
    <source>
        <dbReference type="EMBL" id="CAE4601078.1"/>
    </source>
</evidence>
<evidence type="ECO:0000313" key="5">
    <source>
        <dbReference type="EMBL" id="CAE4601071.1"/>
    </source>
</evidence>
<dbReference type="SMART" id="SM00356">
    <property type="entry name" value="ZnF_C3H1"/>
    <property type="match status" value="2"/>
</dbReference>
<dbReference type="GO" id="GO:0008270">
    <property type="term" value="F:zinc ion binding"/>
    <property type="evidence" value="ECO:0007669"/>
    <property type="project" value="UniProtKB-KW"/>
</dbReference>
<feature type="compositionally biased region" description="Basic and acidic residues" evidence="2">
    <location>
        <begin position="316"/>
        <end position="328"/>
    </location>
</feature>
<feature type="compositionally biased region" description="Low complexity" evidence="2">
    <location>
        <begin position="329"/>
        <end position="339"/>
    </location>
</feature>
<dbReference type="Gene3D" id="3.30.1370.110">
    <property type="match status" value="1"/>
</dbReference>
<evidence type="ECO:0000256" key="1">
    <source>
        <dbReference type="PROSITE-ProRule" id="PRU00723"/>
    </source>
</evidence>
<dbReference type="Pfam" id="PF01713">
    <property type="entry name" value="Smr"/>
    <property type="match status" value="1"/>
</dbReference>
<evidence type="ECO:0000313" key="4">
    <source>
        <dbReference type="EMBL" id="CAE4601069.1"/>
    </source>
</evidence>
<feature type="compositionally biased region" description="Polar residues" evidence="2">
    <location>
        <begin position="272"/>
        <end position="290"/>
    </location>
</feature>